<dbReference type="Pfam" id="PF13377">
    <property type="entry name" value="Peripla_BP_3"/>
    <property type="match status" value="1"/>
</dbReference>
<dbReference type="SMART" id="SM00354">
    <property type="entry name" value="HTH_LACI"/>
    <property type="match status" value="1"/>
</dbReference>
<reference evidence="6 7" key="1">
    <citation type="submission" date="2021-05" db="EMBL/GenBank/DDBJ databases">
        <title>Novel species in genus Cellulomonas.</title>
        <authorList>
            <person name="Zhang G."/>
        </authorList>
    </citation>
    <scope>NUCLEOTIDE SEQUENCE [LARGE SCALE GENOMIC DNA]</scope>
    <source>
        <strain evidence="7">zg-ZUI157</strain>
    </source>
</reference>
<organism evidence="6 7">
    <name type="scientific">Cellulomonas dongxiuzhuiae</name>
    <dbReference type="NCBI Taxonomy" id="2819979"/>
    <lineage>
        <taxon>Bacteria</taxon>
        <taxon>Bacillati</taxon>
        <taxon>Actinomycetota</taxon>
        <taxon>Actinomycetes</taxon>
        <taxon>Micrococcales</taxon>
        <taxon>Cellulomonadaceae</taxon>
        <taxon>Cellulomonas</taxon>
    </lineage>
</organism>
<dbReference type="InterPro" id="IPR046335">
    <property type="entry name" value="LacI/GalR-like_sensor"/>
</dbReference>
<dbReference type="SUPFAM" id="SSF53822">
    <property type="entry name" value="Periplasmic binding protein-like I"/>
    <property type="match status" value="1"/>
</dbReference>
<dbReference type="SUPFAM" id="SSF47413">
    <property type="entry name" value="lambda repressor-like DNA-binding domains"/>
    <property type="match status" value="1"/>
</dbReference>
<dbReference type="EMBL" id="CP076023">
    <property type="protein sequence ID" value="QWC17288.1"/>
    <property type="molecule type" value="Genomic_DNA"/>
</dbReference>
<evidence type="ECO:0000313" key="6">
    <source>
        <dbReference type="EMBL" id="QWC17288.1"/>
    </source>
</evidence>
<evidence type="ECO:0000256" key="3">
    <source>
        <dbReference type="ARBA" id="ARBA00023125"/>
    </source>
</evidence>
<keyword evidence="4" id="KW-0804">Transcription</keyword>
<dbReference type="PROSITE" id="PS50932">
    <property type="entry name" value="HTH_LACI_2"/>
    <property type="match status" value="1"/>
</dbReference>
<keyword evidence="7" id="KW-1185">Reference proteome</keyword>
<dbReference type="InterPro" id="IPR028082">
    <property type="entry name" value="Peripla_BP_I"/>
</dbReference>
<dbReference type="CDD" id="cd01392">
    <property type="entry name" value="HTH_LacI"/>
    <property type="match status" value="1"/>
</dbReference>
<evidence type="ECO:0000256" key="2">
    <source>
        <dbReference type="ARBA" id="ARBA00023015"/>
    </source>
</evidence>
<protein>
    <submittedName>
        <fullName evidence="6">LacI family transcriptional regulator</fullName>
    </submittedName>
</protein>
<dbReference type="Gene3D" id="1.10.260.40">
    <property type="entry name" value="lambda repressor-like DNA-binding domains"/>
    <property type="match status" value="1"/>
</dbReference>
<accession>A0ABX8GM73</accession>
<dbReference type="InterPro" id="IPR010982">
    <property type="entry name" value="Lambda_DNA-bd_dom_sf"/>
</dbReference>
<evidence type="ECO:0000256" key="1">
    <source>
        <dbReference type="ARBA" id="ARBA00022491"/>
    </source>
</evidence>
<dbReference type="PANTHER" id="PTHR30146">
    <property type="entry name" value="LACI-RELATED TRANSCRIPTIONAL REPRESSOR"/>
    <property type="match status" value="1"/>
</dbReference>
<dbReference type="CDD" id="cd06288">
    <property type="entry name" value="PBP1_sucrose_transcription_regulator"/>
    <property type="match status" value="1"/>
</dbReference>
<feature type="domain" description="HTH lacI-type" evidence="5">
    <location>
        <begin position="15"/>
        <end position="71"/>
    </location>
</feature>
<dbReference type="RefSeq" id="WP_208197561.1">
    <property type="nucleotide sequence ID" value="NZ_CP076023.1"/>
</dbReference>
<name>A0ABX8GM73_9CELL</name>
<keyword evidence="2" id="KW-0805">Transcription regulation</keyword>
<dbReference type="PANTHER" id="PTHR30146:SF148">
    <property type="entry name" value="HTH-TYPE TRANSCRIPTIONAL REPRESSOR PURR-RELATED"/>
    <property type="match status" value="1"/>
</dbReference>
<keyword evidence="1" id="KW-0678">Repressor</keyword>
<dbReference type="Gene3D" id="3.40.50.2300">
    <property type="match status" value="2"/>
</dbReference>
<dbReference type="InterPro" id="IPR000843">
    <property type="entry name" value="HTH_LacI"/>
</dbReference>
<proteinExistence type="predicted"/>
<keyword evidence="3" id="KW-0238">DNA-binding</keyword>
<dbReference type="Pfam" id="PF00356">
    <property type="entry name" value="LacI"/>
    <property type="match status" value="1"/>
</dbReference>
<dbReference type="Proteomes" id="UP000679335">
    <property type="component" value="Chromosome"/>
</dbReference>
<evidence type="ECO:0000259" key="5">
    <source>
        <dbReference type="PROSITE" id="PS50932"/>
    </source>
</evidence>
<sequence length="347" mass="36371">MSATPRRPGGRAARVTLAQVAARAGVSVGAVSQVLNEHPSSRISTEARARIVAAVDELGYRPNLVARSLRTARTDTYGFVSDSVTITRHASGILRGALDAARTAGGFLLIAETAGDPRQEQEAVQSLLDRGVDGIVFAAMKSRGPMHPLLPAGLRTVNVNVADPRTASVLPDEFEGGGRAVRVLADAGHAEIALVGSGLADVGAEVSYTARRRLAGIGAATESRGVAVVAELHCDDWQVEAGFEAVRDLLTHMRPTALLCLNDRLAVGAYHALAEAGLRVPDDVSVVSFDDDEIAATLRPGLTTVAIPHEEMGRLAVEMMISGTELPSGDVLVPMALHERASVAHVR</sequence>
<evidence type="ECO:0000313" key="7">
    <source>
        <dbReference type="Proteomes" id="UP000679335"/>
    </source>
</evidence>
<gene>
    <name evidence="6" type="ORF">KKR89_06810</name>
</gene>
<evidence type="ECO:0000256" key="4">
    <source>
        <dbReference type="ARBA" id="ARBA00023163"/>
    </source>
</evidence>